<keyword evidence="2" id="KW-1185">Reference proteome</keyword>
<organism evidence="1 2">
    <name type="scientific">Stratiformator vulcanicus</name>
    <dbReference type="NCBI Taxonomy" id="2527980"/>
    <lineage>
        <taxon>Bacteria</taxon>
        <taxon>Pseudomonadati</taxon>
        <taxon>Planctomycetota</taxon>
        <taxon>Planctomycetia</taxon>
        <taxon>Planctomycetales</taxon>
        <taxon>Planctomycetaceae</taxon>
        <taxon>Stratiformator</taxon>
    </lineage>
</organism>
<dbReference type="KEGG" id="svp:Pan189_39230"/>
<dbReference type="EMBL" id="CP036268">
    <property type="protein sequence ID" value="QDT39515.1"/>
    <property type="molecule type" value="Genomic_DNA"/>
</dbReference>
<evidence type="ECO:0000313" key="2">
    <source>
        <dbReference type="Proteomes" id="UP000317318"/>
    </source>
</evidence>
<dbReference type="RefSeq" id="WP_310820792.1">
    <property type="nucleotide sequence ID" value="NZ_CP036268.1"/>
</dbReference>
<reference evidence="1 2" key="1">
    <citation type="submission" date="2019-02" db="EMBL/GenBank/DDBJ databases">
        <title>Deep-cultivation of Planctomycetes and their phenomic and genomic characterization uncovers novel biology.</title>
        <authorList>
            <person name="Wiegand S."/>
            <person name="Jogler M."/>
            <person name="Boedeker C."/>
            <person name="Pinto D."/>
            <person name="Vollmers J."/>
            <person name="Rivas-Marin E."/>
            <person name="Kohn T."/>
            <person name="Peeters S.H."/>
            <person name="Heuer A."/>
            <person name="Rast P."/>
            <person name="Oberbeckmann S."/>
            <person name="Bunk B."/>
            <person name="Jeske O."/>
            <person name="Meyerdierks A."/>
            <person name="Storesund J.E."/>
            <person name="Kallscheuer N."/>
            <person name="Luecker S."/>
            <person name="Lage O.M."/>
            <person name="Pohl T."/>
            <person name="Merkel B.J."/>
            <person name="Hornburger P."/>
            <person name="Mueller R.-W."/>
            <person name="Bruemmer F."/>
            <person name="Labrenz M."/>
            <person name="Spormann A.M."/>
            <person name="Op den Camp H."/>
            <person name="Overmann J."/>
            <person name="Amann R."/>
            <person name="Jetten M.S.M."/>
            <person name="Mascher T."/>
            <person name="Medema M.H."/>
            <person name="Devos D.P."/>
            <person name="Kaster A.-K."/>
            <person name="Ovreas L."/>
            <person name="Rohde M."/>
            <person name="Galperin M.Y."/>
            <person name="Jogler C."/>
        </authorList>
    </citation>
    <scope>NUCLEOTIDE SEQUENCE [LARGE SCALE GENOMIC DNA]</scope>
    <source>
        <strain evidence="1 2">Pan189</strain>
    </source>
</reference>
<accession>A0A517R6N4</accession>
<gene>
    <name evidence="1" type="ORF">Pan189_39230</name>
</gene>
<protein>
    <submittedName>
        <fullName evidence="1">Uncharacterized protein</fullName>
    </submittedName>
</protein>
<name>A0A517R6N4_9PLAN</name>
<dbReference type="AlphaFoldDB" id="A0A517R6N4"/>
<dbReference type="Proteomes" id="UP000317318">
    <property type="component" value="Chromosome"/>
</dbReference>
<sequence>MKGSMNVIALARHGEQYIFLYDDTSFESLLDQFGQYAADEELNFSWYDAAILSQKVRRIRAEREVESDPSHRRAA</sequence>
<evidence type="ECO:0000313" key="1">
    <source>
        <dbReference type="EMBL" id="QDT39515.1"/>
    </source>
</evidence>
<proteinExistence type="predicted"/>